<proteinExistence type="predicted"/>
<protein>
    <submittedName>
        <fullName evidence="1">Uncharacterized protein</fullName>
    </submittedName>
</protein>
<comment type="caution">
    <text evidence="1">The sequence shown here is derived from an EMBL/GenBank/DDBJ whole genome shotgun (WGS) entry which is preliminary data.</text>
</comment>
<dbReference type="Proteomes" id="UP000290289">
    <property type="component" value="Chromosome 8"/>
</dbReference>
<evidence type="ECO:0000313" key="2">
    <source>
        <dbReference type="Proteomes" id="UP000290289"/>
    </source>
</evidence>
<accession>A0A498JCF3</accession>
<dbReference type="EMBL" id="RDQH01000334">
    <property type="protein sequence ID" value="RXH91051.1"/>
    <property type="molecule type" value="Genomic_DNA"/>
</dbReference>
<gene>
    <name evidence="1" type="ORF">DVH24_020074</name>
</gene>
<evidence type="ECO:0000313" key="1">
    <source>
        <dbReference type="EMBL" id="RXH91051.1"/>
    </source>
</evidence>
<name>A0A498JCF3_MALDO</name>
<sequence length="119" mass="13380">MSRRERGWSNKGDICYVTSRPGTDHFSGPFHHYSTILSALDPDHALTWVTHHGSDLASFSLNFRVPTEPEASELPKGFVLGRDGNIHLRIAPLGDVRCYNPPPLGARRPRRHTTARVRL</sequence>
<organism evidence="1 2">
    <name type="scientific">Malus domestica</name>
    <name type="common">Apple</name>
    <name type="synonym">Pyrus malus</name>
    <dbReference type="NCBI Taxonomy" id="3750"/>
    <lineage>
        <taxon>Eukaryota</taxon>
        <taxon>Viridiplantae</taxon>
        <taxon>Streptophyta</taxon>
        <taxon>Embryophyta</taxon>
        <taxon>Tracheophyta</taxon>
        <taxon>Spermatophyta</taxon>
        <taxon>Magnoliopsida</taxon>
        <taxon>eudicotyledons</taxon>
        <taxon>Gunneridae</taxon>
        <taxon>Pentapetalae</taxon>
        <taxon>rosids</taxon>
        <taxon>fabids</taxon>
        <taxon>Rosales</taxon>
        <taxon>Rosaceae</taxon>
        <taxon>Amygdaloideae</taxon>
        <taxon>Maleae</taxon>
        <taxon>Malus</taxon>
    </lineage>
</organism>
<dbReference type="AlphaFoldDB" id="A0A498JCF3"/>
<reference evidence="1 2" key="1">
    <citation type="submission" date="2018-10" db="EMBL/GenBank/DDBJ databases">
        <title>A high-quality apple genome assembly.</title>
        <authorList>
            <person name="Hu J."/>
        </authorList>
    </citation>
    <scope>NUCLEOTIDE SEQUENCE [LARGE SCALE GENOMIC DNA]</scope>
    <source>
        <strain evidence="2">cv. HFTH1</strain>
        <tissue evidence="1">Young leaf</tissue>
    </source>
</reference>
<keyword evidence="2" id="KW-1185">Reference proteome</keyword>